<sequence length="181" mass="20002">MSAQTPQPIRPEAFPLYPAPQSPVRRLQSPISLFEPQNIAARRRPKVGSHALRRRRGNVRHERHAHPFDSLPWISALETSPKHIHPCDIADLSLIPDSDSVPNPGPGPVRRRKTSLRSSPLDDPESPPPSGVPLPLPQRDTPTLPVTPKSKPSLPSRILFRNLMPVSANSPSCINIQSLEL</sequence>
<feature type="region of interest" description="Disordered" evidence="1">
    <location>
        <begin position="92"/>
        <end position="156"/>
    </location>
</feature>
<dbReference type="AlphaFoldDB" id="A8NH93"/>
<feature type="region of interest" description="Disordered" evidence="1">
    <location>
        <begin position="1"/>
        <end position="22"/>
    </location>
</feature>
<dbReference type="GeneID" id="6010219"/>
<dbReference type="HOGENOM" id="CLU_104307_1_0_1"/>
<evidence type="ECO:0000313" key="3">
    <source>
        <dbReference type="Proteomes" id="UP000001861"/>
    </source>
</evidence>
<name>A8NH93_COPC7</name>
<organism evidence="2 3">
    <name type="scientific">Coprinopsis cinerea (strain Okayama-7 / 130 / ATCC MYA-4618 / FGSC 9003)</name>
    <name type="common">Inky cap fungus</name>
    <name type="synonym">Hormographiella aspergillata</name>
    <dbReference type="NCBI Taxonomy" id="240176"/>
    <lineage>
        <taxon>Eukaryota</taxon>
        <taxon>Fungi</taxon>
        <taxon>Dikarya</taxon>
        <taxon>Basidiomycota</taxon>
        <taxon>Agaricomycotina</taxon>
        <taxon>Agaricomycetes</taxon>
        <taxon>Agaricomycetidae</taxon>
        <taxon>Agaricales</taxon>
        <taxon>Agaricineae</taxon>
        <taxon>Psathyrellaceae</taxon>
        <taxon>Coprinopsis</taxon>
    </lineage>
</organism>
<comment type="caution">
    <text evidence="2">The sequence shown here is derived from an EMBL/GenBank/DDBJ whole genome shotgun (WGS) entry which is preliminary data.</text>
</comment>
<protein>
    <submittedName>
        <fullName evidence="2">Uncharacterized protein</fullName>
    </submittedName>
</protein>
<feature type="region of interest" description="Disordered" evidence="1">
    <location>
        <begin position="39"/>
        <end position="63"/>
    </location>
</feature>
<keyword evidence="3" id="KW-1185">Reference proteome</keyword>
<reference evidence="2 3" key="1">
    <citation type="journal article" date="2010" name="Proc. Natl. Acad. Sci. U.S.A.">
        <title>Insights into evolution of multicellular fungi from the assembled chromosomes of the mushroom Coprinopsis cinerea (Coprinus cinereus).</title>
        <authorList>
            <person name="Stajich J.E."/>
            <person name="Wilke S.K."/>
            <person name="Ahren D."/>
            <person name="Au C.H."/>
            <person name="Birren B.W."/>
            <person name="Borodovsky M."/>
            <person name="Burns C."/>
            <person name="Canback B."/>
            <person name="Casselton L.A."/>
            <person name="Cheng C.K."/>
            <person name="Deng J."/>
            <person name="Dietrich F.S."/>
            <person name="Fargo D.C."/>
            <person name="Farman M.L."/>
            <person name="Gathman A.C."/>
            <person name="Goldberg J."/>
            <person name="Guigo R."/>
            <person name="Hoegger P.J."/>
            <person name="Hooker J.B."/>
            <person name="Huggins A."/>
            <person name="James T.Y."/>
            <person name="Kamada T."/>
            <person name="Kilaru S."/>
            <person name="Kodira C."/>
            <person name="Kues U."/>
            <person name="Kupfer D."/>
            <person name="Kwan H.S."/>
            <person name="Lomsadze A."/>
            <person name="Li W."/>
            <person name="Lilly W.W."/>
            <person name="Ma L.J."/>
            <person name="Mackey A.J."/>
            <person name="Manning G."/>
            <person name="Martin F."/>
            <person name="Muraguchi H."/>
            <person name="Natvig D.O."/>
            <person name="Palmerini H."/>
            <person name="Ramesh M.A."/>
            <person name="Rehmeyer C.J."/>
            <person name="Roe B.A."/>
            <person name="Shenoy N."/>
            <person name="Stanke M."/>
            <person name="Ter-Hovhannisyan V."/>
            <person name="Tunlid A."/>
            <person name="Velagapudi R."/>
            <person name="Vision T.J."/>
            <person name="Zeng Q."/>
            <person name="Zolan M.E."/>
            <person name="Pukkila P.J."/>
        </authorList>
    </citation>
    <scope>NUCLEOTIDE SEQUENCE [LARGE SCALE GENOMIC DNA]</scope>
    <source>
        <strain evidence="3">Okayama-7 / 130 / ATCC MYA-4618 / FGSC 9003</strain>
    </source>
</reference>
<gene>
    <name evidence="2" type="ORF">CC1G_11498</name>
</gene>
<dbReference type="Proteomes" id="UP000001861">
    <property type="component" value="Unassembled WGS sequence"/>
</dbReference>
<dbReference type="VEuPathDB" id="FungiDB:CC1G_11498"/>
<dbReference type="eggNOG" id="ENOG502SY91">
    <property type="taxonomic scope" value="Eukaryota"/>
</dbReference>
<feature type="compositionally biased region" description="Pro residues" evidence="1">
    <location>
        <begin position="126"/>
        <end position="136"/>
    </location>
</feature>
<evidence type="ECO:0000313" key="2">
    <source>
        <dbReference type="EMBL" id="EAU88075.2"/>
    </source>
</evidence>
<dbReference type="InParanoid" id="A8NH93"/>
<dbReference type="RefSeq" id="XP_001833713.2">
    <property type="nucleotide sequence ID" value="XM_001833661.2"/>
</dbReference>
<evidence type="ECO:0000256" key="1">
    <source>
        <dbReference type="SAM" id="MobiDB-lite"/>
    </source>
</evidence>
<accession>A8NH93</accession>
<feature type="compositionally biased region" description="Basic residues" evidence="1">
    <location>
        <begin position="41"/>
        <end position="63"/>
    </location>
</feature>
<dbReference type="OMA" id="DPAHITF"/>
<dbReference type="EMBL" id="AACS02000002">
    <property type="protein sequence ID" value="EAU88075.2"/>
    <property type="molecule type" value="Genomic_DNA"/>
</dbReference>
<proteinExistence type="predicted"/>
<dbReference type="KEGG" id="cci:CC1G_11498"/>
<dbReference type="OrthoDB" id="3204463at2759"/>